<organism evidence="3 4">
    <name type="scientific">Bacillus licheniformis</name>
    <dbReference type="NCBI Taxonomy" id="1402"/>
    <lineage>
        <taxon>Bacteria</taxon>
        <taxon>Bacillati</taxon>
        <taxon>Bacillota</taxon>
        <taxon>Bacilli</taxon>
        <taxon>Bacillales</taxon>
        <taxon>Bacillaceae</taxon>
        <taxon>Bacillus</taxon>
    </lineage>
</organism>
<accession>A0A415J0G6</accession>
<feature type="transmembrane region" description="Helical" evidence="1">
    <location>
        <begin position="28"/>
        <end position="47"/>
    </location>
</feature>
<gene>
    <name evidence="3" type="ORF">CHCC16736_3218</name>
    <name evidence="2" type="ORF">I6G80_21795</name>
</gene>
<evidence type="ECO:0000313" key="5">
    <source>
        <dbReference type="Proteomes" id="UP000595038"/>
    </source>
</evidence>
<reference evidence="3 4" key="1">
    <citation type="submission" date="2019-06" db="EMBL/GenBank/DDBJ databases">
        <title>Genome sequence analysis of &gt;100 Bacillus licheniformis strains suggests intrinsic resistance to this species.</title>
        <authorList>
            <person name="Wels M."/>
            <person name="Siezen R.J."/>
            <person name="Johansen E."/>
            <person name="Stuer-Lauridsen B."/>
            <person name="Bjerre K."/>
            <person name="Nielsen B.K.K."/>
        </authorList>
    </citation>
    <scope>NUCLEOTIDE SEQUENCE [LARGE SCALE GENOMIC DNA]</scope>
    <source>
        <strain evidence="3 4">BAC-16736</strain>
    </source>
</reference>
<name>A0A415J0G6_BACLI</name>
<protein>
    <recommendedName>
        <fullName evidence="6">Holin</fullName>
    </recommendedName>
</protein>
<keyword evidence="1" id="KW-0812">Transmembrane</keyword>
<dbReference type="EMBL" id="NILC01000021">
    <property type="protein sequence ID" value="TWL28616.1"/>
    <property type="molecule type" value="Genomic_DNA"/>
</dbReference>
<evidence type="ECO:0000313" key="2">
    <source>
        <dbReference type="EMBL" id="QPR72406.1"/>
    </source>
</evidence>
<dbReference type="RefSeq" id="WP_003180149.1">
    <property type="nucleotide sequence ID" value="NZ_BEXU01000023.1"/>
</dbReference>
<evidence type="ECO:0000313" key="4">
    <source>
        <dbReference type="Proteomes" id="UP000435910"/>
    </source>
</evidence>
<dbReference type="Proteomes" id="UP000595038">
    <property type="component" value="Chromosome"/>
</dbReference>
<keyword evidence="1" id="KW-0472">Membrane</keyword>
<dbReference type="AlphaFoldDB" id="A0A415J0G6"/>
<sequence>MDFSEIALVPLITGLVHTVKLVGIQKRFLPICAIVFGISISLLFTAGDWKEDMMIGTWLGLSSVGFYSGSKNVLKPLSKEEIEHEDLFGSGTRRK</sequence>
<evidence type="ECO:0000313" key="3">
    <source>
        <dbReference type="EMBL" id="TWL28616.1"/>
    </source>
</evidence>
<dbReference type="GeneID" id="56670778"/>
<keyword evidence="1" id="KW-1133">Transmembrane helix</keyword>
<dbReference type="Proteomes" id="UP000435910">
    <property type="component" value="Unassembled WGS sequence"/>
</dbReference>
<evidence type="ECO:0008006" key="6">
    <source>
        <dbReference type="Google" id="ProtNLM"/>
    </source>
</evidence>
<evidence type="ECO:0000256" key="1">
    <source>
        <dbReference type="SAM" id="Phobius"/>
    </source>
</evidence>
<reference evidence="2 5" key="2">
    <citation type="submission" date="2020-12" db="EMBL/GenBank/DDBJ databases">
        <title>FDA dAtabase for Regulatory Grade micrObial Sequences (FDA-ARGOS): Supporting development and validation of Infectious Disease Dx tests.</title>
        <authorList>
            <person name="Nelson B."/>
            <person name="Plummer A."/>
            <person name="Tallon L."/>
            <person name="Sadzewicz L."/>
            <person name="Zhao X."/>
            <person name="Boylan J."/>
            <person name="Ott S."/>
            <person name="Bowen H."/>
            <person name="Vavikolanu K."/>
            <person name="Mehta A."/>
            <person name="Aluvathingal J."/>
            <person name="Nadendla S."/>
            <person name="Myers T."/>
            <person name="Yan Y."/>
            <person name="Sichtig H."/>
        </authorList>
    </citation>
    <scope>NUCLEOTIDE SEQUENCE [LARGE SCALE GENOMIC DNA]</scope>
    <source>
        <strain evidence="2 5">FDAARGOS_923</strain>
    </source>
</reference>
<dbReference type="EMBL" id="CP065647">
    <property type="protein sequence ID" value="QPR72406.1"/>
    <property type="molecule type" value="Genomic_DNA"/>
</dbReference>
<proteinExistence type="predicted"/>